<dbReference type="AlphaFoldDB" id="A0A8S3WVM7"/>
<dbReference type="Proteomes" id="UP000691718">
    <property type="component" value="Unassembled WGS sequence"/>
</dbReference>
<dbReference type="OrthoDB" id="6916224at2759"/>
<reference evidence="1" key="1">
    <citation type="submission" date="2021-04" db="EMBL/GenBank/DDBJ databases">
        <authorList>
            <person name="Tunstrom K."/>
        </authorList>
    </citation>
    <scope>NUCLEOTIDE SEQUENCE</scope>
</reference>
<comment type="caution">
    <text evidence="1">The sequence shown here is derived from an EMBL/GenBank/DDBJ whole genome shotgun (WGS) entry which is preliminary data.</text>
</comment>
<evidence type="ECO:0000313" key="1">
    <source>
        <dbReference type="EMBL" id="CAG4979648.1"/>
    </source>
</evidence>
<sequence length="266" mass="30760">MSRKIFSGTNSFIGLEEAIEAVTTDSDDDREYDLAIIPPDPSVVTDEEEGSDQDIMVTYTLPRDVPGNIEVMVLDEGTLSSDYDSSDEEPLTAKRVRWQANIQQRQKTPAWRKCSPFYTFGHQHTSVVQDKQNAIKEQLKDQNSVQIFEIILDAEGLQLMLSNSILYANQNNRHSFQLDLPDLKKFIVRENRSKKCPLTATKEMKKKERAAFDYRFDKNNELLLIRWKDNSLCTMATNYDYFEPMGTVKRWCPEMTDNRCKDSAFI</sequence>
<name>A0A8S3WVM7_PARAO</name>
<dbReference type="PANTHER" id="PTHR47055:SF3">
    <property type="entry name" value="PHORBOL-ESTER_DAG-TYPE DOMAIN-CONTAINING PROTEIN"/>
    <property type="match status" value="1"/>
</dbReference>
<evidence type="ECO:0000313" key="2">
    <source>
        <dbReference type="Proteomes" id="UP000691718"/>
    </source>
</evidence>
<dbReference type="GO" id="GO:0043565">
    <property type="term" value="F:sequence-specific DNA binding"/>
    <property type="evidence" value="ECO:0007669"/>
    <property type="project" value="TreeGrafter"/>
</dbReference>
<keyword evidence="2" id="KW-1185">Reference proteome</keyword>
<accession>A0A8S3WVM7</accession>
<dbReference type="PANTHER" id="PTHR47055">
    <property type="entry name" value="DDE_TNP_1_7 DOMAIN-CONTAINING PROTEIN"/>
    <property type="match status" value="1"/>
</dbReference>
<gene>
    <name evidence="1" type="ORF">PAPOLLO_LOCUS9967</name>
</gene>
<proteinExistence type="predicted"/>
<dbReference type="InterPro" id="IPR052638">
    <property type="entry name" value="PiggyBac_TE-derived"/>
</dbReference>
<protein>
    <submittedName>
        <fullName evidence="1">(apollo) hypothetical protein</fullName>
    </submittedName>
</protein>
<dbReference type="EMBL" id="CAJQZP010000693">
    <property type="protein sequence ID" value="CAG4979648.1"/>
    <property type="molecule type" value="Genomic_DNA"/>
</dbReference>
<organism evidence="1 2">
    <name type="scientific">Parnassius apollo</name>
    <name type="common">Apollo butterfly</name>
    <name type="synonym">Papilio apollo</name>
    <dbReference type="NCBI Taxonomy" id="110799"/>
    <lineage>
        <taxon>Eukaryota</taxon>
        <taxon>Metazoa</taxon>
        <taxon>Ecdysozoa</taxon>
        <taxon>Arthropoda</taxon>
        <taxon>Hexapoda</taxon>
        <taxon>Insecta</taxon>
        <taxon>Pterygota</taxon>
        <taxon>Neoptera</taxon>
        <taxon>Endopterygota</taxon>
        <taxon>Lepidoptera</taxon>
        <taxon>Glossata</taxon>
        <taxon>Ditrysia</taxon>
        <taxon>Papilionoidea</taxon>
        <taxon>Papilionidae</taxon>
        <taxon>Parnassiinae</taxon>
        <taxon>Parnassini</taxon>
        <taxon>Parnassius</taxon>
        <taxon>Parnassius</taxon>
    </lineage>
</organism>